<evidence type="ECO:0000313" key="2">
    <source>
        <dbReference type="EMBL" id="WCC61678.1"/>
    </source>
</evidence>
<dbReference type="EMBL" id="OQ175023">
    <property type="protein sequence ID" value="WCC61654.1"/>
    <property type="molecule type" value="Genomic_RNA"/>
</dbReference>
<evidence type="ECO:0000313" key="1">
    <source>
        <dbReference type="EMBL" id="WCC61654.1"/>
    </source>
</evidence>
<organism evidence="2">
    <name type="scientific">Bat Coronavirus HpHI19</name>
    <dbReference type="NCBI Taxonomy" id="3018840"/>
    <lineage>
        <taxon>Viruses</taxon>
        <taxon>Riboviria</taxon>
        <taxon>Orthornavirae</taxon>
        <taxon>Pisuviricota</taxon>
        <taxon>Pisoniviricetes</taxon>
        <taxon>Nidovirales</taxon>
        <taxon>Cornidovirineae</taxon>
        <taxon>Coronaviridae</taxon>
        <taxon>Orthocoronavirinae</taxon>
    </lineage>
</organism>
<reference evidence="2" key="1">
    <citation type="submission" date="2023-01" db="EMBL/GenBank/DDBJ databases">
        <title>Panoramic Analysis of Coronaviruses Carried by Representative Bat Species in Southern China to Better Understand the Coronavirus Sphere.</title>
        <authorList>
            <person name="Han Y."/>
            <person name="Xu P."/>
            <person name="Wang Y."/>
            <person name="Zhao W."/>
            <person name="Wang J."/>
            <person name="Jin Q."/>
            <person name="Wu Z."/>
        </authorList>
    </citation>
    <scope>NUCLEOTIDE SEQUENCE</scope>
    <source>
        <strain evidence="1">BtHp-AlphaCoV/HI2019-Q3</strain>
        <strain evidence="2">BtHp-AlphaCoV/HI2019-Q6</strain>
    </source>
</reference>
<accession>A0AA49EAW8</accession>
<protein>
    <submittedName>
        <fullName evidence="2">ORF7b protein</fullName>
    </submittedName>
</protein>
<proteinExistence type="predicted"/>
<gene>
    <name evidence="2" type="primary">ORF7b</name>
</gene>
<dbReference type="EMBL" id="OQ175026">
    <property type="protein sequence ID" value="WCC61678.1"/>
    <property type="molecule type" value="Genomic_RNA"/>
</dbReference>
<name>A0AA49EAW8_9NIDO</name>
<sequence>MKFLLLLLSILSLSSSAPTTYRAPQIAKVLIHTTDKFTLNNQRTYSYTKWGVCSTGWNTYTNTMVVIYGRWVETSKPPKPTAIAIPTVPFEPRSEKPGFGSHFDYGRIEYESILCAAFEHVTSDIAKFAAQLAQTQRRHHTFAVTTFKWSTTPLN</sequence>